<sequence>MRYMIGGLMTCGMVMGSSSSLAQAVGSGTSIIISPQLERSDVAGARIEPDFRSQPVRIGILAVQPALSVLGGYSTNVFNRPEARSDAMLFVMPALQMTADFSPHRLDLGARGTLRRFATFKSEDSKEFDMTADGDVELSTIGRLTATAGFANLIEPRSSVGTVADAAEPVSYQRLNGTFGVEMDLGRVRIAPSVNYQELHYAPLSLASGSQVGQSFRNTQATRANVRISYDFSGMVAGFASGSLSNIHSTSAPRSIRRDARGAAVMVGFKGSLTPLLTGEIGVGYQSLSYELPIYRDFSGGTFAADLQWFVTPLMTLRLQANRSFQNSGFREVAGILTDRATLTGYYDPLRNLRLSLSAFYENGRYREVDTRTRRQSVKLNAEYRMSPLLSIGGYLEFIHQNVDGTPLVGAFTSASAGIGISVTP</sequence>
<dbReference type="OrthoDB" id="7398962at2"/>
<reference evidence="2 3" key="1">
    <citation type="journal article" date="2013" name="Genome Announc.">
        <title>Genome Sequence of Novosphingobium lindaniclasticum LE124T, Isolated from a Hexachlorocyclohexane Dumpsite.</title>
        <authorList>
            <person name="Saxena A."/>
            <person name="Nayyar N."/>
            <person name="Sangwan N."/>
            <person name="Kumari R."/>
            <person name="Khurana J.P."/>
            <person name="Lal R."/>
        </authorList>
    </citation>
    <scope>NUCLEOTIDE SEQUENCE [LARGE SCALE GENOMIC DNA]</scope>
    <source>
        <strain evidence="2 3">LE124</strain>
    </source>
</reference>
<feature type="signal peptide" evidence="1">
    <location>
        <begin position="1"/>
        <end position="22"/>
    </location>
</feature>
<dbReference type="InterPro" id="IPR018759">
    <property type="entry name" value="BBP2_2"/>
</dbReference>
<dbReference type="PATRIC" id="fig|1096930.3.peg.764"/>
<dbReference type="SUPFAM" id="SSF56935">
    <property type="entry name" value="Porins"/>
    <property type="match status" value="1"/>
</dbReference>
<dbReference type="Proteomes" id="UP000015527">
    <property type="component" value="Unassembled WGS sequence"/>
</dbReference>
<comment type="caution">
    <text evidence="2">The sequence shown here is derived from an EMBL/GenBank/DDBJ whole genome shotgun (WGS) entry which is preliminary data.</text>
</comment>
<gene>
    <name evidence="2" type="ORF">L284_03885</name>
</gene>
<evidence type="ECO:0000313" key="3">
    <source>
        <dbReference type="Proteomes" id="UP000015527"/>
    </source>
</evidence>
<organism evidence="2 3">
    <name type="scientific">Novosphingobium lindaniclasticum LE124</name>
    <dbReference type="NCBI Taxonomy" id="1096930"/>
    <lineage>
        <taxon>Bacteria</taxon>
        <taxon>Pseudomonadati</taxon>
        <taxon>Pseudomonadota</taxon>
        <taxon>Alphaproteobacteria</taxon>
        <taxon>Sphingomonadales</taxon>
        <taxon>Sphingomonadaceae</taxon>
        <taxon>Novosphingobium</taxon>
    </lineage>
</organism>
<evidence type="ECO:0000256" key="1">
    <source>
        <dbReference type="SAM" id="SignalP"/>
    </source>
</evidence>
<dbReference type="AlphaFoldDB" id="T0I063"/>
<accession>T0I063</accession>
<keyword evidence="1" id="KW-0732">Signal</keyword>
<dbReference type="RefSeq" id="WP_021232742.1">
    <property type="nucleotide sequence ID" value="NZ_ATHL01000034.1"/>
</dbReference>
<dbReference type="Pfam" id="PF10082">
    <property type="entry name" value="BBP2_2"/>
    <property type="match status" value="1"/>
</dbReference>
<protein>
    <submittedName>
        <fullName evidence="2">Uncharacterized protein</fullName>
    </submittedName>
</protein>
<keyword evidence="3" id="KW-1185">Reference proteome</keyword>
<dbReference type="EMBL" id="ATHL01000034">
    <property type="protein sequence ID" value="EQB18712.1"/>
    <property type="molecule type" value="Genomic_DNA"/>
</dbReference>
<dbReference type="eggNOG" id="COG5338">
    <property type="taxonomic scope" value="Bacteria"/>
</dbReference>
<feature type="chain" id="PRO_5004576889" evidence="1">
    <location>
        <begin position="23"/>
        <end position="425"/>
    </location>
</feature>
<name>T0I063_9SPHN</name>
<proteinExistence type="predicted"/>
<evidence type="ECO:0000313" key="2">
    <source>
        <dbReference type="EMBL" id="EQB18712.1"/>
    </source>
</evidence>